<dbReference type="Proteomes" id="UP001193734">
    <property type="component" value="Unassembled WGS sequence"/>
</dbReference>
<accession>A0ABX2AYI9</accession>
<name>A0ABX2AYI9_9BACT</name>
<comment type="caution">
    <text evidence="1">The sequence shown here is derived from an EMBL/GenBank/DDBJ whole genome shotgun (WGS) entry which is preliminary data.</text>
</comment>
<dbReference type="RefSeq" id="WP_172324977.1">
    <property type="nucleotide sequence ID" value="NZ_CASGIA010000046.1"/>
</dbReference>
<proteinExistence type="predicted"/>
<keyword evidence="2" id="KW-1185">Reference proteome</keyword>
<evidence type="ECO:0000313" key="2">
    <source>
        <dbReference type="Proteomes" id="UP001193734"/>
    </source>
</evidence>
<gene>
    <name evidence="1" type="ORF">HPS55_11810</name>
</gene>
<reference evidence="1 2" key="1">
    <citation type="submission" date="2020-05" db="EMBL/GenBank/DDBJ databases">
        <title>Distinct polysaccharide utilization as determinants for interspecies competition between intestinal Prevotella spp.</title>
        <authorList>
            <person name="Galvez E.J.C."/>
            <person name="Iljazovic A."/>
            <person name="Strowig T."/>
        </authorList>
    </citation>
    <scope>NUCLEOTIDE SEQUENCE [LARGE SCALE GENOMIC DNA]</scope>
    <source>
        <strain evidence="1 2">PROD</strain>
    </source>
</reference>
<dbReference type="GeneID" id="82158452"/>
<dbReference type="EMBL" id="JABKKE010000022">
    <property type="protein sequence ID" value="NPE14993.1"/>
    <property type="molecule type" value="Genomic_DNA"/>
</dbReference>
<protein>
    <submittedName>
        <fullName evidence="1">Uncharacterized protein</fullName>
    </submittedName>
</protein>
<sequence>MREDNYAVMASPGGPYGKRQTLEMCVKKAEKASRLFYFEKKEVRFFKKKRDNTTFSIHCHQKASALPYYYRTDEVSEPAEYPD</sequence>
<organism evidence="1 2">
    <name type="scientific">Xylanibacter rodentium</name>
    <dbReference type="NCBI Taxonomy" id="2736289"/>
    <lineage>
        <taxon>Bacteria</taxon>
        <taxon>Pseudomonadati</taxon>
        <taxon>Bacteroidota</taxon>
        <taxon>Bacteroidia</taxon>
        <taxon>Bacteroidales</taxon>
        <taxon>Prevotellaceae</taxon>
        <taxon>Xylanibacter</taxon>
    </lineage>
</organism>
<evidence type="ECO:0000313" key="1">
    <source>
        <dbReference type="EMBL" id="NPE14993.1"/>
    </source>
</evidence>